<dbReference type="RefSeq" id="WP_258924091.1">
    <property type="nucleotide sequence ID" value="NZ_CP059343.1"/>
</dbReference>
<dbReference type="KEGG" id="kvr:CIB50_0001559"/>
<sequence>MTGREIDRVTRHELDALEPGNAERVSKHLVMAARYVDDDPEFALEHANAAVRKAGRIGVVRETAGVAAYAAGDYALALKELRTHRRISGSQEHLPMMVDCQRALGRADKALEEATSGAADSLDAEAKAELAMVVSGIHADAGDHAAALAALEIPQLDKNRGFSYSPKLFRAYAEALRAVGRDQESMSWERQAIVAEAALGMGQFSEPEIVDLGDDLDEDEAERTVREAQRRHSVGGPEDAAEGGRSEGGTEHHDRSGREERAGRGDDVSQGHDGAAHHRAEGPVSEAAAAEDGLDVQPGSNNLTTSVQGSPDSDGYREDADGEEATATSLHGAAVAASIDGPGDDEPSDDEPGTGFAGDDESGDEDVEGEFGEVPADGAYGYASESGAGADELDHDAVDDDARDGRGASEAADTAHRENLDD</sequence>
<evidence type="ECO:0000313" key="2">
    <source>
        <dbReference type="EMBL" id="QMS56840.1"/>
    </source>
</evidence>
<dbReference type="EMBL" id="CP059343">
    <property type="protein sequence ID" value="QMS56840.1"/>
    <property type="molecule type" value="Genomic_DNA"/>
</dbReference>
<evidence type="ECO:0000313" key="3">
    <source>
        <dbReference type="Proteomes" id="UP000216825"/>
    </source>
</evidence>
<reference evidence="3" key="1">
    <citation type="submission" date="2017-08" db="EMBL/GenBank/DDBJ databases">
        <title>Draft Genome Sequence of Kocuria varians 80.</title>
        <authorList>
            <person name="Minaev M."/>
            <person name="Kurbakov K.A."/>
            <person name="Solodovnikova G.I."/>
            <person name="Kuznetsova O.A."/>
            <person name="Lisitsyn A.B."/>
        </authorList>
    </citation>
    <scope>NUCLEOTIDE SEQUENCE [LARGE SCALE GENOMIC DNA]</scope>
    <source>
        <strain evidence="3">80</strain>
    </source>
</reference>
<feature type="compositionally biased region" description="Basic and acidic residues" evidence="1">
    <location>
        <begin position="403"/>
        <end position="422"/>
    </location>
</feature>
<feature type="compositionally biased region" description="Polar residues" evidence="1">
    <location>
        <begin position="298"/>
        <end position="311"/>
    </location>
</feature>
<gene>
    <name evidence="2" type="ORF">CIB50_0001559</name>
</gene>
<accession>A0A7D7Q5B4</accession>
<dbReference type="Proteomes" id="UP000216825">
    <property type="component" value="Chromosome"/>
</dbReference>
<name>A0A7D7Q5B4_KOCVA</name>
<organism evidence="2 3">
    <name type="scientific">Kocuria varians</name>
    <name type="common">Micrococcus varians</name>
    <dbReference type="NCBI Taxonomy" id="1272"/>
    <lineage>
        <taxon>Bacteria</taxon>
        <taxon>Bacillati</taxon>
        <taxon>Actinomycetota</taxon>
        <taxon>Actinomycetes</taxon>
        <taxon>Micrococcales</taxon>
        <taxon>Micrococcaceae</taxon>
        <taxon>Kocuria</taxon>
    </lineage>
</organism>
<keyword evidence="3" id="KW-1185">Reference proteome</keyword>
<reference evidence="2 3" key="2">
    <citation type="submission" date="2020-07" db="EMBL/GenBank/DDBJ databases">
        <title>Genome of starter culture bacteria Kocuria salsicia reveals its technological properties and safety for usage in meat industry.</title>
        <authorList>
            <person name="Michael M."/>
            <person name="Konstantin K."/>
            <person name="Evgenii K."/>
            <person name="Galina S."/>
            <person name="Oksana K."/>
            <person name="Andrei L."/>
        </authorList>
    </citation>
    <scope>NUCLEOTIDE SEQUENCE [LARGE SCALE GENOMIC DNA]</scope>
    <source>
        <strain evidence="2 3">80</strain>
    </source>
</reference>
<protein>
    <recommendedName>
        <fullName evidence="4">TPR-repeat-containing protein</fullName>
    </recommendedName>
</protein>
<feature type="region of interest" description="Disordered" evidence="1">
    <location>
        <begin position="218"/>
        <end position="422"/>
    </location>
</feature>
<dbReference type="Gene3D" id="1.25.40.10">
    <property type="entry name" value="Tetratricopeptide repeat domain"/>
    <property type="match status" value="1"/>
</dbReference>
<feature type="compositionally biased region" description="Acidic residues" evidence="1">
    <location>
        <begin position="342"/>
        <end position="371"/>
    </location>
</feature>
<feature type="compositionally biased region" description="Acidic residues" evidence="1">
    <location>
        <begin position="391"/>
        <end position="402"/>
    </location>
</feature>
<feature type="compositionally biased region" description="Basic and acidic residues" evidence="1">
    <location>
        <begin position="242"/>
        <end position="281"/>
    </location>
</feature>
<dbReference type="InterPro" id="IPR011990">
    <property type="entry name" value="TPR-like_helical_dom_sf"/>
</dbReference>
<feature type="compositionally biased region" description="Low complexity" evidence="1">
    <location>
        <begin position="372"/>
        <end position="390"/>
    </location>
</feature>
<evidence type="ECO:0008006" key="4">
    <source>
        <dbReference type="Google" id="ProtNLM"/>
    </source>
</evidence>
<evidence type="ECO:0000256" key="1">
    <source>
        <dbReference type="SAM" id="MobiDB-lite"/>
    </source>
</evidence>
<proteinExistence type="predicted"/>
<dbReference type="AlphaFoldDB" id="A0A7D7Q5B4"/>